<dbReference type="InterPro" id="IPR013647">
    <property type="entry name" value="OligopepF_N_dom"/>
</dbReference>
<dbReference type="GO" id="GO:0004222">
    <property type="term" value="F:metalloendopeptidase activity"/>
    <property type="evidence" value="ECO:0007669"/>
    <property type="project" value="UniProtKB-UniRule"/>
</dbReference>
<feature type="domain" description="Oligopeptidase F N-terminal" evidence="8">
    <location>
        <begin position="105"/>
        <end position="173"/>
    </location>
</feature>
<comment type="similarity">
    <text evidence="6">Belongs to the peptidase M3B family.</text>
</comment>
<evidence type="ECO:0000256" key="6">
    <source>
        <dbReference type="RuleBase" id="RU368091"/>
    </source>
</evidence>
<dbReference type="GO" id="GO:0046872">
    <property type="term" value="F:metal ion binding"/>
    <property type="evidence" value="ECO:0007669"/>
    <property type="project" value="UniProtKB-UniRule"/>
</dbReference>
<dbReference type="SUPFAM" id="SSF55486">
    <property type="entry name" value="Metalloproteases ('zincins'), catalytic domain"/>
    <property type="match status" value="1"/>
</dbReference>
<dbReference type="Pfam" id="PF01432">
    <property type="entry name" value="Peptidase_M3"/>
    <property type="match status" value="1"/>
</dbReference>
<evidence type="ECO:0000256" key="3">
    <source>
        <dbReference type="ARBA" id="ARBA00022801"/>
    </source>
</evidence>
<dbReference type="InterPro" id="IPR001567">
    <property type="entry name" value="Pept_M3A_M3B_dom"/>
</dbReference>
<dbReference type="EMBL" id="JMFG01000013">
    <property type="protein sequence ID" value="KDA54034.1"/>
    <property type="molecule type" value="Genomic_DNA"/>
</dbReference>
<keyword evidence="3 6" id="KW-0378">Hydrolase</keyword>
<evidence type="ECO:0000259" key="8">
    <source>
        <dbReference type="Pfam" id="PF08439"/>
    </source>
</evidence>
<accession>A0A062XX97</accession>
<organism evidence="9 10">
    <name type="scientific">Thermoanaerobaculum aquaticum</name>
    <dbReference type="NCBI Taxonomy" id="1312852"/>
    <lineage>
        <taxon>Bacteria</taxon>
        <taxon>Pseudomonadati</taxon>
        <taxon>Acidobacteriota</taxon>
        <taxon>Thermoanaerobaculia</taxon>
        <taxon>Thermoanaerobaculales</taxon>
        <taxon>Thermoanaerobaculaceae</taxon>
        <taxon>Thermoanaerobaculum</taxon>
    </lineage>
</organism>
<dbReference type="STRING" id="1312852.EG19_01275"/>
<dbReference type="Gene3D" id="1.10.287.830">
    <property type="entry name" value="putative peptidase helix hairpin domain like"/>
    <property type="match status" value="1"/>
</dbReference>
<evidence type="ECO:0000313" key="10">
    <source>
        <dbReference type="Proteomes" id="UP000027284"/>
    </source>
</evidence>
<dbReference type="InterPro" id="IPR042088">
    <property type="entry name" value="OligoPept_F_C"/>
</dbReference>
<dbReference type="InterPro" id="IPR045090">
    <property type="entry name" value="Pept_M3A_M3B"/>
</dbReference>
<dbReference type="AlphaFoldDB" id="A0A062XX97"/>
<dbReference type="Gene3D" id="1.10.1370.20">
    <property type="entry name" value="Oligoendopeptidase f, C-terminal domain"/>
    <property type="match status" value="1"/>
</dbReference>
<evidence type="ECO:0000256" key="5">
    <source>
        <dbReference type="ARBA" id="ARBA00023049"/>
    </source>
</evidence>
<evidence type="ECO:0000259" key="7">
    <source>
        <dbReference type="Pfam" id="PF01432"/>
    </source>
</evidence>
<evidence type="ECO:0000256" key="1">
    <source>
        <dbReference type="ARBA" id="ARBA00022670"/>
    </source>
</evidence>
<keyword evidence="10" id="KW-1185">Reference proteome</keyword>
<dbReference type="NCBIfam" id="TIGR00181">
    <property type="entry name" value="pepF"/>
    <property type="match status" value="1"/>
</dbReference>
<comment type="function">
    <text evidence="6">Has oligopeptidase activity and degrades a variety of small bioactive peptides.</text>
</comment>
<proteinExistence type="inferred from homology"/>
<dbReference type="Proteomes" id="UP000027284">
    <property type="component" value="Unassembled WGS sequence"/>
</dbReference>
<dbReference type="CDD" id="cd09608">
    <property type="entry name" value="M3B_PepF"/>
    <property type="match status" value="1"/>
</dbReference>
<evidence type="ECO:0000256" key="4">
    <source>
        <dbReference type="ARBA" id="ARBA00022833"/>
    </source>
</evidence>
<comment type="cofactor">
    <cofactor evidence="6">
        <name>Zn(2+)</name>
        <dbReference type="ChEBI" id="CHEBI:29105"/>
    </cofactor>
    <text evidence="6">Binds 1 zinc ion.</text>
</comment>
<gene>
    <name evidence="9" type="ORF">EG19_01275</name>
</gene>
<dbReference type="Pfam" id="PF08439">
    <property type="entry name" value="Peptidase_M3_N"/>
    <property type="match status" value="1"/>
</dbReference>
<evidence type="ECO:0000313" key="9">
    <source>
        <dbReference type="EMBL" id="KDA54034.1"/>
    </source>
</evidence>
<dbReference type="PANTHER" id="PTHR11804">
    <property type="entry name" value="PROTEASE M3 THIMET OLIGOPEPTIDASE-RELATED"/>
    <property type="match status" value="1"/>
</dbReference>
<keyword evidence="5 6" id="KW-0482">Metalloprotease</keyword>
<dbReference type="GO" id="GO:0006508">
    <property type="term" value="P:proteolysis"/>
    <property type="evidence" value="ECO:0007669"/>
    <property type="project" value="UniProtKB-KW"/>
</dbReference>
<dbReference type="Gene3D" id="1.20.140.70">
    <property type="entry name" value="Oligopeptidase f, N-terminal domain"/>
    <property type="match status" value="1"/>
</dbReference>
<dbReference type="PANTHER" id="PTHR11804:SF84">
    <property type="entry name" value="SACCHAROLYSIN"/>
    <property type="match status" value="1"/>
</dbReference>
<protein>
    <recommendedName>
        <fullName evidence="6">Oligopeptidase F</fullName>
        <ecNumber evidence="6">3.4.24.-</ecNumber>
    </recommendedName>
</protein>
<dbReference type="RefSeq" id="WP_053334942.1">
    <property type="nucleotide sequence ID" value="NZ_JMFG01000013.1"/>
</dbReference>
<comment type="caution">
    <text evidence="9">The sequence shown here is derived from an EMBL/GenBank/DDBJ whole genome shotgun (WGS) entry which is preliminary data.</text>
</comment>
<dbReference type="InterPro" id="IPR004438">
    <property type="entry name" value="Peptidase_M3B"/>
</dbReference>
<keyword evidence="4 6" id="KW-0862">Zinc</keyword>
<reference evidence="9 10" key="1">
    <citation type="submission" date="2014-04" db="EMBL/GenBank/DDBJ databases">
        <title>The Genome Sequence of Thermoanaerobaculum aquaticum MP-01, The First Cultivated Group 23 Acidobacterium.</title>
        <authorList>
            <person name="Stamps B.W."/>
            <person name="Losey N.A."/>
            <person name="Lawson P.A."/>
            <person name="Stevenson B.S."/>
        </authorList>
    </citation>
    <scope>NUCLEOTIDE SEQUENCE [LARGE SCALE GENOMIC DNA]</scope>
    <source>
        <strain evidence="9 10">MP-01</strain>
    </source>
</reference>
<keyword evidence="2 6" id="KW-0479">Metal-binding</keyword>
<feature type="domain" description="Peptidase M3A/M3B catalytic" evidence="7">
    <location>
        <begin position="194"/>
        <end position="574"/>
    </location>
</feature>
<evidence type="ECO:0000256" key="2">
    <source>
        <dbReference type="ARBA" id="ARBA00022723"/>
    </source>
</evidence>
<sequence>MAEASWDLTHLFPNDEAFWQAFSEASARADLGAQWEKTSLDESPNLLGALRDFFQTFREFGRLSVYAFASSDEDTRHSERWARRLQVQDLGGKLAAAWSWLSPRLAQLGEQRVEALLAQEPELAEFAFYLRDAVRHGAHLLPEGEERVLAELSPVGRSPYNLYQVLTHAEFPFPEIELADGQKVRVDQTAYTRLREHRDRSVREKAARSFFATYQQFARTLACALDAHVRHQATEARLRRFASSLEAALFPNAIPEAVYHRLLREAENLLPLLHRLFALRRKALGISPLAFFDLYVPWGEDSFGEVTLERARELLVESLSPLGEEYSQVLQEGLGGGWMDPYPRPGKRSGAYCTGEAYDVHPYVLLNFHGSLDSVATMAHEWGHAVHSALANRYQPYPTAEYPIFLAEIASTLNETLLFHHLLRGPLDKGQELFVLSYLLEHIRGTFFRQANFADFELAVYRKVERGEALTGENLTALYGEKQRRWLGHGKEVMVDGEFAVEWAYIPHFYYGFYVYQYATSIAASTFFARQILAGEPGARERYLNLLKAGGSAYPYELLRQAGVDLASPEPYQELGVFFASLLERAEKLLQDENKGLALTVS</sequence>
<keyword evidence="1 6" id="KW-0645">Protease</keyword>
<dbReference type="GO" id="GO:0006518">
    <property type="term" value="P:peptide metabolic process"/>
    <property type="evidence" value="ECO:0007669"/>
    <property type="project" value="TreeGrafter"/>
</dbReference>
<dbReference type="EC" id="3.4.24.-" evidence="6"/>
<dbReference type="OrthoDB" id="9766487at2"/>
<name>A0A062XX97_9BACT</name>